<feature type="transmembrane region" description="Helical" evidence="6">
    <location>
        <begin position="428"/>
        <end position="447"/>
    </location>
</feature>
<keyword evidence="3 6" id="KW-1133">Transmembrane helix</keyword>
<dbReference type="Pfam" id="PF03151">
    <property type="entry name" value="TPT"/>
    <property type="match status" value="1"/>
</dbReference>
<keyword evidence="2 6" id="KW-0812">Transmembrane</keyword>
<reference evidence="8 9" key="1">
    <citation type="journal article" date="2018" name="Cell">
        <title>The Chara Genome: Secondary Complexity and Implications for Plant Terrestrialization.</title>
        <authorList>
            <person name="Nishiyama T."/>
            <person name="Sakayama H."/>
            <person name="Vries J.D."/>
            <person name="Buschmann H."/>
            <person name="Saint-Marcoux D."/>
            <person name="Ullrich K.K."/>
            <person name="Haas F.B."/>
            <person name="Vanderstraeten L."/>
            <person name="Becker D."/>
            <person name="Lang D."/>
            <person name="Vosolsobe S."/>
            <person name="Rombauts S."/>
            <person name="Wilhelmsson P.K.I."/>
            <person name="Janitza P."/>
            <person name="Kern R."/>
            <person name="Heyl A."/>
            <person name="Rumpler F."/>
            <person name="Villalobos L.I.A.C."/>
            <person name="Clay J.M."/>
            <person name="Skokan R."/>
            <person name="Toyoda A."/>
            <person name="Suzuki Y."/>
            <person name="Kagoshima H."/>
            <person name="Schijlen E."/>
            <person name="Tajeshwar N."/>
            <person name="Catarino B."/>
            <person name="Hetherington A.J."/>
            <person name="Saltykova A."/>
            <person name="Bonnot C."/>
            <person name="Breuninger H."/>
            <person name="Symeonidi A."/>
            <person name="Radhakrishnan G.V."/>
            <person name="Van Nieuwerburgh F."/>
            <person name="Deforce D."/>
            <person name="Chang C."/>
            <person name="Karol K.G."/>
            <person name="Hedrich R."/>
            <person name="Ulvskov P."/>
            <person name="Glockner G."/>
            <person name="Delwiche C.F."/>
            <person name="Petrasek J."/>
            <person name="Van de Peer Y."/>
            <person name="Friml J."/>
            <person name="Beilby M."/>
            <person name="Dolan L."/>
            <person name="Kohara Y."/>
            <person name="Sugano S."/>
            <person name="Fujiyama A."/>
            <person name="Delaux P.-M."/>
            <person name="Quint M."/>
            <person name="TheiBen G."/>
            <person name="Hagemann M."/>
            <person name="Harholt J."/>
            <person name="Dunand C."/>
            <person name="Zachgo S."/>
            <person name="Langdale J."/>
            <person name="Maumus F."/>
            <person name="Straeten D.V.D."/>
            <person name="Gould S.B."/>
            <person name="Rensing S.A."/>
        </authorList>
    </citation>
    <scope>NUCLEOTIDE SEQUENCE [LARGE SCALE GENOMIC DNA]</scope>
    <source>
        <strain evidence="8 9">S276</strain>
    </source>
</reference>
<feature type="transmembrane region" description="Helical" evidence="6">
    <location>
        <begin position="183"/>
        <end position="202"/>
    </location>
</feature>
<evidence type="ECO:0000256" key="5">
    <source>
        <dbReference type="SAM" id="MobiDB-lite"/>
    </source>
</evidence>
<dbReference type="Proteomes" id="UP000265515">
    <property type="component" value="Unassembled WGS sequence"/>
</dbReference>
<evidence type="ECO:0000256" key="6">
    <source>
        <dbReference type="SAM" id="Phobius"/>
    </source>
</evidence>
<sequence length="514" mass="54511">MAQAQGIRTSLQLSGSGQGERGDTVIQIGGCTSSNDATVGVARAGAQTAVRSSSADLPTPSLSMSSLGSSFVPAKLGRFPMSSPSLSSTSAFMPSSPFLGAAGLSGMSGETGGHRIGGAAAAAAGAGDFGGGAGLVRGGGGGGGLVSLSYGTTRDRALAAIFYGLISISITLFNRAVFAVYRFNFPLTVTTIQILISIFLIFCLQSLNMVEKTKIRLCTMKKIFPLTVCWWLYVVSGVTALRYLNVPMYSVLRRSTTLVVMLGELVVFQKKPSVSSVSSIVTITAGAAIAGFTDLTFSLKGYLCVLVCVLTTAAYLILIRILKDKAGLSEMGMMYYNNCLSLPIMLFCLHLSDEITGVLSFPRLLEPRFLAFLLVSSSQGFLLNVAIFRCTTVNSPLTTSVTGQVKDIATTLLGFFLFGDVIPGKLNTLGVIIGLVGGLWYSAEMYLQRFRNARKGEAAKSWKIADKLAYWSGTKLGLGRSINRIMEDARQRLKARWSSRLGGSRTGQATSEED</sequence>
<comment type="subcellular location">
    <subcellularLocation>
        <location evidence="1">Membrane</location>
        <topology evidence="1">Multi-pass membrane protein</topology>
    </subcellularLocation>
</comment>
<dbReference type="OrthoDB" id="417037at2759"/>
<evidence type="ECO:0000256" key="4">
    <source>
        <dbReference type="ARBA" id="ARBA00023136"/>
    </source>
</evidence>
<dbReference type="PANTHER" id="PTHR11132">
    <property type="entry name" value="SOLUTE CARRIER FAMILY 35"/>
    <property type="match status" value="1"/>
</dbReference>
<evidence type="ECO:0000256" key="2">
    <source>
        <dbReference type="ARBA" id="ARBA00022692"/>
    </source>
</evidence>
<dbReference type="AlphaFoldDB" id="A0A388MF73"/>
<evidence type="ECO:0000256" key="1">
    <source>
        <dbReference type="ARBA" id="ARBA00004141"/>
    </source>
</evidence>
<feature type="transmembrane region" description="Helical" evidence="6">
    <location>
        <begin position="299"/>
        <end position="322"/>
    </location>
</feature>
<gene>
    <name evidence="8" type="ORF">CBR_g60598</name>
</gene>
<dbReference type="EMBL" id="BFEA01001296">
    <property type="protein sequence ID" value="GBG93210.1"/>
    <property type="molecule type" value="Genomic_DNA"/>
</dbReference>
<dbReference type="GO" id="GO:0016020">
    <property type="term" value="C:membrane"/>
    <property type="evidence" value="ECO:0007669"/>
    <property type="project" value="UniProtKB-SubCell"/>
</dbReference>
<feature type="transmembrane region" description="Helical" evidence="6">
    <location>
        <begin position="223"/>
        <end position="244"/>
    </location>
</feature>
<keyword evidence="4 6" id="KW-0472">Membrane</keyword>
<name>A0A388MF73_CHABU</name>
<feature type="transmembrane region" description="Helical" evidence="6">
    <location>
        <begin position="157"/>
        <end position="177"/>
    </location>
</feature>
<accession>A0A388MF73</accession>
<feature type="domain" description="Sugar phosphate transporter" evidence="7">
    <location>
        <begin position="165"/>
        <end position="442"/>
    </location>
</feature>
<feature type="compositionally biased region" description="Polar residues" evidence="5">
    <location>
        <begin position="1"/>
        <end position="15"/>
    </location>
</feature>
<feature type="region of interest" description="Disordered" evidence="5">
    <location>
        <begin position="1"/>
        <end position="21"/>
    </location>
</feature>
<dbReference type="InterPro" id="IPR004853">
    <property type="entry name" value="Sugar_P_trans_dom"/>
</dbReference>
<protein>
    <recommendedName>
        <fullName evidence="7">Sugar phosphate transporter domain-containing protein</fullName>
    </recommendedName>
</protein>
<evidence type="ECO:0000256" key="3">
    <source>
        <dbReference type="ARBA" id="ARBA00022989"/>
    </source>
</evidence>
<evidence type="ECO:0000313" key="8">
    <source>
        <dbReference type="EMBL" id="GBG93210.1"/>
    </source>
</evidence>
<evidence type="ECO:0000313" key="9">
    <source>
        <dbReference type="Proteomes" id="UP000265515"/>
    </source>
</evidence>
<organism evidence="8 9">
    <name type="scientific">Chara braunii</name>
    <name type="common">Braun's stonewort</name>
    <dbReference type="NCBI Taxonomy" id="69332"/>
    <lineage>
        <taxon>Eukaryota</taxon>
        <taxon>Viridiplantae</taxon>
        <taxon>Streptophyta</taxon>
        <taxon>Charophyceae</taxon>
        <taxon>Charales</taxon>
        <taxon>Characeae</taxon>
        <taxon>Chara</taxon>
    </lineage>
</organism>
<evidence type="ECO:0000259" key="7">
    <source>
        <dbReference type="Pfam" id="PF03151"/>
    </source>
</evidence>
<dbReference type="InterPro" id="IPR050186">
    <property type="entry name" value="TPT_transporter"/>
</dbReference>
<comment type="caution">
    <text evidence="8">The sequence shown here is derived from an EMBL/GenBank/DDBJ whole genome shotgun (WGS) entry which is preliminary data.</text>
</comment>
<feature type="transmembrane region" description="Helical" evidence="6">
    <location>
        <begin position="334"/>
        <end position="352"/>
    </location>
</feature>
<keyword evidence="9" id="KW-1185">Reference proteome</keyword>
<dbReference type="Gramene" id="GBG93210">
    <property type="protein sequence ID" value="GBG93210"/>
    <property type="gene ID" value="CBR_g60598"/>
</dbReference>
<proteinExistence type="predicted"/>